<reference evidence="1 2" key="1">
    <citation type="journal article" date="2015" name="Stand. Genomic Sci.">
        <title>Genomic Encyclopedia of Bacterial and Archaeal Type Strains, Phase III: the genomes of soil and plant-associated and newly described type strains.</title>
        <authorList>
            <person name="Whitman W.B."/>
            <person name="Woyke T."/>
            <person name="Klenk H.P."/>
            <person name="Zhou Y."/>
            <person name="Lilburn T.G."/>
            <person name="Beck B.J."/>
            <person name="De Vos P."/>
            <person name="Vandamme P."/>
            <person name="Eisen J.A."/>
            <person name="Garrity G."/>
            <person name="Hugenholtz P."/>
            <person name="Kyrpides N.C."/>
        </authorList>
    </citation>
    <scope>NUCLEOTIDE SEQUENCE [LARGE SCALE GENOMIC DNA]</scope>
    <source>
        <strain evidence="1 2">CECT 8445</strain>
    </source>
</reference>
<evidence type="ECO:0000313" key="1">
    <source>
        <dbReference type="EMBL" id="TCK67236.1"/>
    </source>
</evidence>
<sequence>MNMDLIDNLYISLIQNFFRATILYLPNTLVDVIEDESDKETLYPHTNKAFIIERNGNNYFLSPEQQSLSHVSHKRIVLEDNMFKLLRYKDEATPSSFQFLLEKYLEQLKGCIYIFEWLYEHIDAYLVTSETDFKKTFELQVNILIEHLKSVKIRFGVQKEDKDVNTIAYEALEELEKIVTEKELSKAFSKTPAANSHRTSKKLYLKMLKQETMKKSEQSILESVFNVKF</sequence>
<proteinExistence type="predicted"/>
<accession>A0A4R1KQA6</accession>
<comment type="caution">
    <text evidence="1">The sequence shown here is derived from an EMBL/GenBank/DDBJ whole genome shotgun (WGS) entry which is preliminary data.</text>
</comment>
<gene>
    <name evidence="1" type="ORF">DFQ05_1009</name>
</gene>
<keyword evidence="2" id="KW-1185">Reference proteome</keyword>
<evidence type="ECO:0000313" key="2">
    <source>
        <dbReference type="Proteomes" id="UP000295714"/>
    </source>
</evidence>
<protein>
    <submittedName>
        <fullName evidence="1">Uncharacterized protein</fullName>
    </submittedName>
</protein>
<organism evidence="1 2">
    <name type="scientific">Winogradskyella wandonensis</name>
    <dbReference type="NCBI Taxonomy" id="1442586"/>
    <lineage>
        <taxon>Bacteria</taxon>
        <taxon>Pseudomonadati</taxon>
        <taxon>Bacteroidota</taxon>
        <taxon>Flavobacteriia</taxon>
        <taxon>Flavobacteriales</taxon>
        <taxon>Flavobacteriaceae</taxon>
        <taxon>Winogradskyella</taxon>
    </lineage>
</organism>
<dbReference type="Proteomes" id="UP000295714">
    <property type="component" value="Unassembled WGS sequence"/>
</dbReference>
<name>A0A4R1KQA6_9FLAO</name>
<dbReference type="AlphaFoldDB" id="A0A4R1KQA6"/>
<dbReference type="EMBL" id="SMGI01000002">
    <property type="protein sequence ID" value="TCK67236.1"/>
    <property type="molecule type" value="Genomic_DNA"/>
</dbReference>